<dbReference type="EMBL" id="ML977514">
    <property type="protein sequence ID" value="KAF2126270.1"/>
    <property type="molecule type" value="Genomic_DNA"/>
</dbReference>
<accession>A0A6A6A381</accession>
<dbReference type="InterPro" id="IPR027786">
    <property type="entry name" value="Nse4/EID"/>
</dbReference>
<evidence type="ECO:0000256" key="8">
    <source>
        <dbReference type="SAM" id="MobiDB-lite"/>
    </source>
</evidence>
<evidence type="ECO:0000259" key="10">
    <source>
        <dbReference type="Pfam" id="PF15412"/>
    </source>
</evidence>
<evidence type="ECO:0000256" key="3">
    <source>
        <dbReference type="ARBA" id="ARBA00022763"/>
    </source>
</evidence>
<dbReference type="Proteomes" id="UP000799771">
    <property type="component" value="Unassembled WGS sequence"/>
</dbReference>
<dbReference type="GO" id="GO:0005634">
    <property type="term" value="C:nucleus"/>
    <property type="evidence" value="ECO:0007669"/>
    <property type="project" value="UniProtKB-SubCell"/>
</dbReference>
<dbReference type="GO" id="GO:0030915">
    <property type="term" value="C:Smc5-Smc6 complex"/>
    <property type="evidence" value="ECO:0007669"/>
    <property type="project" value="UniProtKB-UniRule"/>
</dbReference>
<feature type="domain" description="Nse4/EID protein Nse3/MAGE-binding" evidence="10">
    <location>
        <begin position="209"/>
        <end position="262"/>
    </location>
</feature>
<feature type="domain" description="Non-structural maintenance of chromosome element 4 C-terminal" evidence="9">
    <location>
        <begin position="401"/>
        <end position="488"/>
    </location>
</feature>
<comment type="similarity">
    <text evidence="2 7">Belongs to the NSE4 family.</text>
</comment>
<evidence type="ECO:0000256" key="2">
    <source>
        <dbReference type="ARBA" id="ARBA00008997"/>
    </source>
</evidence>
<keyword evidence="6 7" id="KW-0539">Nucleus</keyword>
<keyword evidence="4 7" id="KW-0233">DNA recombination</keyword>
<feature type="compositionally biased region" description="Polar residues" evidence="8">
    <location>
        <begin position="1"/>
        <end position="21"/>
    </location>
</feature>
<proteinExistence type="inferred from homology"/>
<feature type="compositionally biased region" description="Polar residues" evidence="8">
    <location>
        <begin position="38"/>
        <end position="52"/>
    </location>
</feature>
<feature type="region of interest" description="Disordered" evidence="8">
    <location>
        <begin position="1"/>
        <end position="158"/>
    </location>
</feature>
<feature type="compositionally biased region" description="Basic residues" evidence="8">
    <location>
        <begin position="307"/>
        <end position="316"/>
    </location>
</feature>
<dbReference type="InterPro" id="IPR029225">
    <property type="entry name" value="Nse4_Nse3-bd"/>
</dbReference>
<feature type="compositionally biased region" description="Acidic residues" evidence="8">
    <location>
        <begin position="112"/>
        <end position="142"/>
    </location>
</feature>
<feature type="region of interest" description="Disordered" evidence="8">
    <location>
        <begin position="307"/>
        <end position="338"/>
    </location>
</feature>
<feature type="compositionally biased region" description="Basic and acidic residues" evidence="8">
    <location>
        <begin position="53"/>
        <end position="66"/>
    </location>
</feature>
<sequence length="505" mass="56560">MARLNTHLSATPQQSRATTADTLYRDPSVAPRNARNARPSTYSVISPSQSMASDKENEMPETRENTPRPSKARGLRGASVRMPTPDSGSTAGGSGNKRRRTGTYSMGGPQVYEDEEEELEEEEDEDEEVDDDDTTGQVENDESEHQKHYDPNQPPEQARRVRAHLRDNHRTLEENRDDMIGNNSHLHDLLLKQNSIFGKVRQTIDAAADSRFLVHASDLATKKLDNSLHGSSGVSIDLDKFVSKCIHFMKTGGNIEDAPVVADDDEEDDTGDGLDWALFGRQACFPFNRRPPTSGFLLGPLSVQKRVRTTQRKARSQRQPLAPETRPQEIREADLQESENSNLSHLVKGIKSHLERHIERAQEGVEQELSQIGEDDVGEEDQRAACRRFRVDPAPTGELAVGLLDFAINPRDFGQTVENLFYISFLVREGNAMIMKDDDGLPLLMPGVPHGVSEQREKNVQKNQAVFSINYANWQMFIDAFDIKEPLIPHRENEDVNAGPSGWYG</sequence>
<organism evidence="11 12">
    <name type="scientific">Dothidotthia symphoricarpi CBS 119687</name>
    <dbReference type="NCBI Taxonomy" id="1392245"/>
    <lineage>
        <taxon>Eukaryota</taxon>
        <taxon>Fungi</taxon>
        <taxon>Dikarya</taxon>
        <taxon>Ascomycota</taxon>
        <taxon>Pezizomycotina</taxon>
        <taxon>Dothideomycetes</taxon>
        <taxon>Pleosporomycetidae</taxon>
        <taxon>Pleosporales</taxon>
        <taxon>Dothidotthiaceae</taxon>
        <taxon>Dothidotthia</taxon>
    </lineage>
</organism>
<dbReference type="GeneID" id="54409249"/>
<evidence type="ECO:0000313" key="12">
    <source>
        <dbReference type="Proteomes" id="UP000799771"/>
    </source>
</evidence>
<evidence type="ECO:0000256" key="1">
    <source>
        <dbReference type="ARBA" id="ARBA00004123"/>
    </source>
</evidence>
<dbReference type="GO" id="GO:0006281">
    <property type="term" value="P:DNA repair"/>
    <property type="evidence" value="ECO:0007669"/>
    <property type="project" value="UniProtKB-UniRule"/>
</dbReference>
<dbReference type="PANTHER" id="PTHR16140:SF0">
    <property type="entry name" value="NON-STRUCTURAL MAINTENANCE OF CHROMOSOMES ELEMENT 4"/>
    <property type="match status" value="1"/>
</dbReference>
<keyword evidence="5 7" id="KW-0234">DNA repair</keyword>
<name>A0A6A6A381_9PLEO</name>
<comment type="subcellular location">
    <subcellularLocation>
        <location evidence="1 7">Nucleus</location>
    </subcellularLocation>
</comment>
<dbReference type="AlphaFoldDB" id="A0A6A6A381"/>
<keyword evidence="3 7" id="KW-0227">DNA damage</keyword>
<evidence type="ECO:0000256" key="5">
    <source>
        <dbReference type="ARBA" id="ARBA00023204"/>
    </source>
</evidence>
<dbReference type="Pfam" id="PF08743">
    <property type="entry name" value="Nse4_C"/>
    <property type="match status" value="1"/>
</dbReference>
<keyword evidence="12" id="KW-1185">Reference proteome</keyword>
<dbReference type="RefSeq" id="XP_033520662.1">
    <property type="nucleotide sequence ID" value="XM_033668817.1"/>
</dbReference>
<dbReference type="InterPro" id="IPR014854">
    <property type="entry name" value="Nse4_C"/>
</dbReference>
<evidence type="ECO:0000256" key="6">
    <source>
        <dbReference type="ARBA" id="ARBA00023242"/>
    </source>
</evidence>
<evidence type="ECO:0000256" key="4">
    <source>
        <dbReference type="ARBA" id="ARBA00023172"/>
    </source>
</evidence>
<reference evidence="11" key="1">
    <citation type="journal article" date="2020" name="Stud. Mycol.">
        <title>101 Dothideomycetes genomes: a test case for predicting lifestyles and emergence of pathogens.</title>
        <authorList>
            <person name="Haridas S."/>
            <person name="Albert R."/>
            <person name="Binder M."/>
            <person name="Bloem J."/>
            <person name="Labutti K."/>
            <person name="Salamov A."/>
            <person name="Andreopoulos B."/>
            <person name="Baker S."/>
            <person name="Barry K."/>
            <person name="Bills G."/>
            <person name="Bluhm B."/>
            <person name="Cannon C."/>
            <person name="Castanera R."/>
            <person name="Culley D."/>
            <person name="Daum C."/>
            <person name="Ezra D."/>
            <person name="Gonzalez J."/>
            <person name="Henrissat B."/>
            <person name="Kuo A."/>
            <person name="Liang C."/>
            <person name="Lipzen A."/>
            <person name="Lutzoni F."/>
            <person name="Magnuson J."/>
            <person name="Mondo S."/>
            <person name="Nolan M."/>
            <person name="Ohm R."/>
            <person name="Pangilinan J."/>
            <person name="Park H.-J."/>
            <person name="Ramirez L."/>
            <person name="Alfaro M."/>
            <person name="Sun H."/>
            <person name="Tritt A."/>
            <person name="Yoshinaga Y."/>
            <person name="Zwiers L.-H."/>
            <person name="Turgeon B."/>
            <person name="Goodwin S."/>
            <person name="Spatafora J."/>
            <person name="Crous P."/>
            <person name="Grigoriev I."/>
        </authorList>
    </citation>
    <scope>NUCLEOTIDE SEQUENCE</scope>
    <source>
        <strain evidence="11">CBS 119687</strain>
    </source>
</reference>
<comment type="subunit">
    <text evidence="7">Component of the SMC5-SMC6 complex.</text>
</comment>
<dbReference type="GO" id="GO:0006310">
    <property type="term" value="P:DNA recombination"/>
    <property type="evidence" value="ECO:0007669"/>
    <property type="project" value="UniProtKB-UniRule"/>
</dbReference>
<evidence type="ECO:0000256" key="7">
    <source>
        <dbReference type="RuleBase" id="RU365071"/>
    </source>
</evidence>
<comment type="function">
    <text evidence="7">Component of the SMC5-SMC6 complex, that promotes sister chromatid alignment after DNA damage and facilitates double-stranded DNA breaks (DSBs) repair via homologous recombination between sister chromatids.</text>
</comment>
<evidence type="ECO:0000313" key="11">
    <source>
        <dbReference type="EMBL" id="KAF2126270.1"/>
    </source>
</evidence>
<dbReference type="OrthoDB" id="361242at2759"/>
<evidence type="ECO:0000259" key="9">
    <source>
        <dbReference type="Pfam" id="PF08743"/>
    </source>
</evidence>
<protein>
    <recommendedName>
        <fullName evidence="7">Non-structural maintenance of chromosomes element 4</fullName>
    </recommendedName>
</protein>
<gene>
    <name evidence="11" type="ORF">P153DRAFT_369609</name>
</gene>
<dbReference type="PANTHER" id="PTHR16140">
    <property type="entry name" value="NON-STRUCTURAL MAINTENANCE OF CHROMOSOMES ELEMENT 4"/>
    <property type="match status" value="1"/>
</dbReference>
<dbReference type="Pfam" id="PF15412">
    <property type="entry name" value="Nse4-Nse3_bdg"/>
    <property type="match status" value="1"/>
</dbReference>